<dbReference type="AlphaFoldDB" id="A0A067JGP7"/>
<reference evidence="1 2" key="1">
    <citation type="journal article" date="2014" name="PLoS ONE">
        <title>Global Analysis of Gene Expression Profiles in Physic Nut (Jatropha curcas L.) Seedlings Exposed to Salt Stress.</title>
        <authorList>
            <person name="Zhang L."/>
            <person name="Zhang C."/>
            <person name="Wu P."/>
            <person name="Chen Y."/>
            <person name="Li M."/>
            <person name="Jiang H."/>
            <person name="Wu G."/>
        </authorList>
    </citation>
    <scope>NUCLEOTIDE SEQUENCE [LARGE SCALE GENOMIC DNA]</scope>
    <source>
        <strain evidence="2">cv. GZQX0401</strain>
        <tissue evidence="1">Young leaves</tissue>
    </source>
</reference>
<dbReference type="Proteomes" id="UP000027138">
    <property type="component" value="Unassembled WGS sequence"/>
</dbReference>
<evidence type="ECO:0000313" key="1">
    <source>
        <dbReference type="EMBL" id="KDP23037.1"/>
    </source>
</evidence>
<gene>
    <name evidence="1" type="ORF">JCGZ_01651</name>
</gene>
<keyword evidence="2" id="KW-1185">Reference proteome</keyword>
<name>A0A067JGP7_JATCU</name>
<dbReference type="EMBL" id="KK915298">
    <property type="protein sequence ID" value="KDP23037.1"/>
    <property type="molecule type" value="Genomic_DNA"/>
</dbReference>
<accession>A0A067JGP7</accession>
<organism evidence="1 2">
    <name type="scientific">Jatropha curcas</name>
    <name type="common">Barbados nut</name>
    <dbReference type="NCBI Taxonomy" id="180498"/>
    <lineage>
        <taxon>Eukaryota</taxon>
        <taxon>Viridiplantae</taxon>
        <taxon>Streptophyta</taxon>
        <taxon>Embryophyta</taxon>
        <taxon>Tracheophyta</taxon>
        <taxon>Spermatophyta</taxon>
        <taxon>Magnoliopsida</taxon>
        <taxon>eudicotyledons</taxon>
        <taxon>Gunneridae</taxon>
        <taxon>Pentapetalae</taxon>
        <taxon>rosids</taxon>
        <taxon>fabids</taxon>
        <taxon>Malpighiales</taxon>
        <taxon>Euphorbiaceae</taxon>
        <taxon>Crotonoideae</taxon>
        <taxon>Jatropheae</taxon>
        <taxon>Jatropha</taxon>
    </lineage>
</organism>
<sequence>MAPPPDHLMFDYRPRVYVRHQHHLTGEILEDWTAIFQDLTSEGVRWTCPWWYIERVTVSSYMLYVPLCGLSMALACYRNCVVRQYDQHQAIPDYT</sequence>
<evidence type="ECO:0000313" key="2">
    <source>
        <dbReference type="Proteomes" id="UP000027138"/>
    </source>
</evidence>
<proteinExistence type="predicted"/>
<protein>
    <submittedName>
        <fullName evidence="1">Uncharacterized protein</fullName>
    </submittedName>
</protein>